<dbReference type="PATRIC" id="fig|83552.4.peg.709"/>
<evidence type="ECO:0000313" key="3">
    <source>
        <dbReference type="Proteomes" id="UP000031307"/>
    </source>
</evidence>
<dbReference type="InterPro" id="IPR029044">
    <property type="entry name" value="Nucleotide-diphossugar_trans"/>
</dbReference>
<dbReference type="EMBL" id="JSAM01000041">
    <property type="protein sequence ID" value="KIA78103.1"/>
    <property type="molecule type" value="Genomic_DNA"/>
</dbReference>
<dbReference type="PANTHER" id="PTHR22916:SF3">
    <property type="entry name" value="UDP-GLCNAC:BETAGAL BETA-1,3-N-ACETYLGLUCOSAMINYLTRANSFERASE-LIKE PROTEIN 1"/>
    <property type="match status" value="1"/>
</dbReference>
<dbReference type="Proteomes" id="UP000031307">
    <property type="component" value="Unassembled WGS sequence"/>
</dbReference>
<dbReference type="InterPro" id="IPR001173">
    <property type="entry name" value="Glyco_trans_2-like"/>
</dbReference>
<feature type="domain" description="Glycosyltransferase 2-like" evidence="1">
    <location>
        <begin position="44"/>
        <end position="172"/>
    </location>
</feature>
<dbReference type="SUPFAM" id="SSF53448">
    <property type="entry name" value="Nucleotide-diphospho-sugar transferases"/>
    <property type="match status" value="1"/>
</dbReference>
<protein>
    <recommendedName>
        <fullName evidence="1">Glycosyltransferase 2-like domain-containing protein</fullName>
    </recommendedName>
</protein>
<sequence length="295" mass="34966">MDYKGYSFLYMIDKSGHIYDNTVNFSSDFQNPYPYEDYAYPKVTIVVPTFNCVHTVSLTLDHILNQLYPRFEIVVVDAGSKDRTLEVIKNYRDERIRIFSVSGYHRYEMLNKGIAQAEGEYLNCLFPGDFYLGRETLKYMMMLALNHQSPDLVFCGTFLRNGRSEPKTLFRHLNLKLLKMGQQPTSLQSCWFKTDTLKVLGKFNTSYKLRGGYELLCRFILNRRLKSISTNRVLTDYDLRLVTRRMVLTHFYETMKTVFHYFGLYATFRWLCRQKDILRFLKLWLRNVRGAFLGN</sequence>
<dbReference type="AlphaFoldDB" id="A0A0C1EDD1"/>
<comment type="caution">
    <text evidence="2">The sequence shown here is derived from an EMBL/GenBank/DDBJ whole genome shotgun (WGS) entry which is preliminary data.</text>
</comment>
<dbReference type="Pfam" id="PF00535">
    <property type="entry name" value="Glycos_transf_2"/>
    <property type="match status" value="1"/>
</dbReference>
<dbReference type="GO" id="GO:0016758">
    <property type="term" value="F:hexosyltransferase activity"/>
    <property type="evidence" value="ECO:0007669"/>
    <property type="project" value="UniProtKB-ARBA"/>
</dbReference>
<dbReference type="Gene3D" id="3.90.550.10">
    <property type="entry name" value="Spore Coat Polysaccharide Biosynthesis Protein SpsA, Chain A"/>
    <property type="match status" value="1"/>
</dbReference>
<reference evidence="2 3" key="1">
    <citation type="journal article" date="2014" name="Mol. Biol. Evol.">
        <title>Massive expansion of Ubiquitination-related gene families within the Chlamydiae.</title>
        <authorList>
            <person name="Domman D."/>
            <person name="Collingro A."/>
            <person name="Lagkouvardos I."/>
            <person name="Gehre L."/>
            <person name="Weinmaier T."/>
            <person name="Rattei T."/>
            <person name="Subtil A."/>
            <person name="Horn M."/>
        </authorList>
    </citation>
    <scope>NUCLEOTIDE SEQUENCE [LARGE SCALE GENOMIC DNA]</scope>
    <source>
        <strain evidence="2 3">OEW1</strain>
    </source>
</reference>
<gene>
    <name evidence="2" type="ORF">DB43_EW00130</name>
</gene>
<organism evidence="2 3">
    <name type="scientific">Parachlamydia acanthamoebae</name>
    <dbReference type="NCBI Taxonomy" id="83552"/>
    <lineage>
        <taxon>Bacteria</taxon>
        <taxon>Pseudomonadati</taxon>
        <taxon>Chlamydiota</taxon>
        <taxon>Chlamydiia</taxon>
        <taxon>Parachlamydiales</taxon>
        <taxon>Parachlamydiaceae</taxon>
        <taxon>Parachlamydia</taxon>
    </lineage>
</organism>
<accession>A0A0C1EDD1</accession>
<evidence type="ECO:0000259" key="1">
    <source>
        <dbReference type="Pfam" id="PF00535"/>
    </source>
</evidence>
<proteinExistence type="predicted"/>
<evidence type="ECO:0000313" key="2">
    <source>
        <dbReference type="EMBL" id="KIA78103.1"/>
    </source>
</evidence>
<dbReference type="PANTHER" id="PTHR22916">
    <property type="entry name" value="GLYCOSYLTRANSFERASE"/>
    <property type="match status" value="1"/>
</dbReference>
<name>A0A0C1EDD1_9BACT</name>